<dbReference type="Gene3D" id="1.10.510.10">
    <property type="entry name" value="Transferase(Phosphotransferase) domain 1"/>
    <property type="match status" value="1"/>
</dbReference>
<gene>
    <name evidence="2" type="ORF">CLO192961_LOCUS291803</name>
</gene>
<keyword evidence="3" id="KW-1185">Reference proteome</keyword>
<reference evidence="2 3" key="1">
    <citation type="submission" date="2019-06" db="EMBL/GenBank/DDBJ databases">
        <authorList>
            <person name="Broberg M."/>
        </authorList>
    </citation>
    <scope>NUCLEOTIDE SEQUENCE [LARGE SCALE GENOMIC DNA]</scope>
</reference>
<dbReference type="InterPro" id="IPR001245">
    <property type="entry name" value="Ser-Thr/Tyr_kinase_cat_dom"/>
</dbReference>
<dbReference type="EMBL" id="CABFNS010000823">
    <property type="protein sequence ID" value="VUC30668.1"/>
    <property type="molecule type" value="Genomic_DNA"/>
</dbReference>
<protein>
    <recommendedName>
        <fullName evidence="1">Protein kinase domain-containing protein</fullName>
    </recommendedName>
</protein>
<dbReference type="PANTHER" id="PTHR24359:SF37">
    <property type="entry name" value="PROTEIN KINASE DOMAIN-CONTAINING PROTEIN"/>
    <property type="match status" value="1"/>
</dbReference>
<dbReference type="CDD" id="cd00180">
    <property type="entry name" value="PKc"/>
    <property type="match status" value="1"/>
</dbReference>
<organism evidence="2 3">
    <name type="scientific">Bionectria ochroleuca</name>
    <name type="common">Gliocladium roseum</name>
    <dbReference type="NCBI Taxonomy" id="29856"/>
    <lineage>
        <taxon>Eukaryota</taxon>
        <taxon>Fungi</taxon>
        <taxon>Dikarya</taxon>
        <taxon>Ascomycota</taxon>
        <taxon>Pezizomycotina</taxon>
        <taxon>Sordariomycetes</taxon>
        <taxon>Hypocreomycetidae</taxon>
        <taxon>Hypocreales</taxon>
        <taxon>Bionectriaceae</taxon>
        <taxon>Clonostachys</taxon>
    </lineage>
</organism>
<accession>A0ABY6UKX2</accession>
<dbReference type="InterPro" id="IPR011009">
    <property type="entry name" value="Kinase-like_dom_sf"/>
</dbReference>
<dbReference type="SUPFAM" id="SSF56112">
    <property type="entry name" value="Protein kinase-like (PK-like)"/>
    <property type="match status" value="1"/>
</dbReference>
<dbReference type="Pfam" id="PF00069">
    <property type="entry name" value="Pkinase"/>
    <property type="match status" value="1"/>
</dbReference>
<dbReference type="PROSITE" id="PS50011">
    <property type="entry name" value="PROTEIN_KINASE_DOM"/>
    <property type="match status" value="1"/>
</dbReference>
<dbReference type="InterPro" id="IPR000719">
    <property type="entry name" value="Prot_kinase_dom"/>
</dbReference>
<evidence type="ECO:0000313" key="2">
    <source>
        <dbReference type="EMBL" id="VUC30668.1"/>
    </source>
</evidence>
<evidence type="ECO:0000313" key="3">
    <source>
        <dbReference type="Proteomes" id="UP000766486"/>
    </source>
</evidence>
<dbReference type="Gene3D" id="3.30.200.20">
    <property type="entry name" value="Phosphorylase Kinase, domain 1"/>
    <property type="match status" value="1"/>
</dbReference>
<dbReference type="Proteomes" id="UP000766486">
    <property type="component" value="Unassembled WGS sequence"/>
</dbReference>
<name>A0ABY6UKX2_BIOOC</name>
<proteinExistence type="predicted"/>
<evidence type="ECO:0000259" key="1">
    <source>
        <dbReference type="PROSITE" id="PS50011"/>
    </source>
</evidence>
<comment type="caution">
    <text evidence="2">The sequence shown here is derived from an EMBL/GenBank/DDBJ whole genome shotgun (WGS) entry which is preliminary data.</text>
</comment>
<dbReference type="SMART" id="SM00220">
    <property type="entry name" value="S_TKc"/>
    <property type="match status" value="1"/>
</dbReference>
<feature type="domain" description="Protein kinase" evidence="1">
    <location>
        <begin position="83"/>
        <end position="405"/>
    </location>
</feature>
<sequence length="405" mass="46342">MAILVLIDRPAKIRLFLEHGTSDTSLPFDQKGVEASECFKSWSRLTVSRFLERQWEVIPYFFNQMNRTTREPIKIGRHILPFLFFDKSRHEGATGEIYRADIHAQQHDFKKLSKSRHFIIKRLHKDYCESRTSFKREFAVLRRFSNNAHPHIVSLLVAYEHSGSCHFVFPEANSTLAEFWSSSSPFESKQEGQLLPWMVQQCRGLAAGLSRLHRHETSSGRSLLNPSSGLTLKKAKSNEHFEIYGWHGDIKPENILWFPGPGKEMGTLKIADFGTAQFSIKLRSHRKPLGYSPTYSAPEFKFRNPENLINALCDVWALGCVYLEALTWAIAGRKLHDHLMQSIKEAPDPGWYGESESSGKWWRTDFFFMTPCNSDGEKGTPFVKPIVTEICCVGTRAALILAEVS</sequence>
<dbReference type="Pfam" id="PF07714">
    <property type="entry name" value="PK_Tyr_Ser-Thr"/>
    <property type="match status" value="1"/>
</dbReference>
<dbReference type="PANTHER" id="PTHR24359">
    <property type="entry name" value="SERINE/THREONINE-PROTEIN KINASE SBK1"/>
    <property type="match status" value="1"/>
</dbReference>